<evidence type="ECO:0000256" key="3">
    <source>
        <dbReference type="ARBA" id="ARBA00022989"/>
    </source>
</evidence>
<dbReference type="RefSeq" id="XP_022255980.1">
    <property type="nucleotide sequence ID" value="XM_022400272.1"/>
</dbReference>
<evidence type="ECO:0000256" key="4">
    <source>
        <dbReference type="ARBA" id="ARBA00023136"/>
    </source>
</evidence>
<organism evidence="6 7">
    <name type="scientific">Limulus polyphemus</name>
    <name type="common">Atlantic horseshoe crab</name>
    <dbReference type="NCBI Taxonomy" id="6850"/>
    <lineage>
        <taxon>Eukaryota</taxon>
        <taxon>Metazoa</taxon>
        <taxon>Ecdysozoa</taxon>
        <taxon>Arthropoda</taxon>
        <taxon>Chelicerata</taxon>
        <taxon>Merostomata</taxon>
        <taxon>Xiphosura</taxon>
        <taxon>Limulidae</taxon>
        <taxon>Limulus</taxon>
    </lineage>
</organism>
<name>A0ABM1TJC4_LIMPO</name>
<feature type="domain" description="FAM234A/B beta-propeller" evidence="5">
    <location>
        <begin position="1"/>
        <end position="256"/>
    </location>
</feature>
<keyword evidence="2" id="KW-0812">Transmembrane</keyword>
<keyword evidence="3" id="KW-1133">Transmembrane helix</keyword>
<comment type="subcellular location">
    <subcellularLocation>
        <location evidence="1">Membrane</location>
        <topology evidence="1">Single-pass membrane protein</topology>
    </subcellularLocation>
</comment>
<dbReference type="InterPro" id="IPR055409">
    <property type="entry name" value="Beta-prop_FAM234A_B"/>
</dbReference>
<proteinExistence type="predicted"/>
<evidence type="ECO:0000313" key="7">
    <source>
        <dbReference type="RefSeq" id="XP_022255980.1"/>
    </source>
</evidence>
<reference evidence="7" key="1">
    <citation type="submission" date="2025-08" db="UniProtKB">
        <authorList>
            <consortium name="RefSeq"/>
        </authorList>
    </citation>
    <scope>IDENTIFICATION</scope>
    <source>
        <tissue evidence="7">Muscle</tissue>
    </source>
</reference>
<keyword evidence="6" id="KW-1185">Reference proteome</keyword>
<evidence type="ECO:0000313" key="6">
    <source>
        <dbReference type="Proteomes" id="UP000694941"/>
    </source>
</evidence>
<sequence>MWHLELPSQANSITCNELDVNDDKVLDCMVLGDGFLMLINGTDGQIFWKLQSEAFSSPVVVSDCDEDTIADIAVFSSSPNISILVLSGSSGKTVSSHPVRQCNTLPGVAVARKMGAKNLLDVIFSCVDEQEDGHLWSISVEDLCQSKMLKTKINLIQVPGIDQITDFHLLNVPAGESKEDVIVWNETNIVLLKDQDYSNKWTFFLAPNTIISSVTVGNFYGTNTTDIAVSVTEDGDPSQVLVLDASTGTVQWNQTYENGTVVLLTNIPKLFTTEDGLLLKSITQVKTVDVKYSEGTTQFKEYLEQYGVVECRNSDTVSIVASEITFHACSGGSNVIK</sequence>
<dbReference type="GeneID" id="106471662"/>
<dbReference type="Proteomes" id="UP000694941">
    <property type="component" value="Unplaced"/>
</dbReference>
<dbReference type="Pfam" id="PF23727">
    <property type="entry name" value="Beta-prop_FAM234A_B"/>
    <property type="match status" value="1"/>
</dbReference>
<evidence type="ECO:0000259" key="5">
    <source>
        <dbReference type="Pfam" id="PF23727"/>
    </source>
</evidence>
<keyword evidence="4" id="KW-0472">Membrane</keyword>
<dbReference type="PANTHER" id="PTHR21419:SF30">
    <property type="entry name" value="IG-LIKE DOMAIN-CONTAINING PROTEIN"/>
    <property type="match status" value="1"/>
</dbReference>
<dbReference type="PANTHER" id="PTHR21419">
    <property type="match status" value="1"/>
</dbReference>
<dbReference type="SUPFAM" id="SSF69318">
    <property type="entry name" value="Integrin alpha N-terminal domain"/>
    <property type="match status" value="1"/>
</dbReference>
<dbReference type="InterPro" id="IPR045232">
    <property type="entry name" value="FAM234"/>
</dbReference>
<evidence type="ECO:0000256" key="1">
    <source>
        <dbReference type="ARBA" id="ARBA00004167"/>
    </source>
</evidence>
<protein>
    <submittedName>
        <fullName evidence="7">Uncharacterized protein LOC106471662</fullName>
    </submittedName>
</protein>
<evidence type="ECO:0000256" key="2">
    <source>
        <dbReference type="ARBA" id="ARBA00022692"/>
    </source>
</evidence>
<gene>
    <name evidence="7" type="primary">LOC106471662</name>
</gene>
<accession>A0ABM1TJC4</accession>
<dbReference type="InterPro" id="IPR028994">
    <property type="entry name" value="Integrin_alpha_N"/>
</dbReference>